<dbReference type="AlphaFoldDB" id="A0ABC8V3P0"/>
<keyword evidence="3" id="KW-1185">Reference proteome</keyword>
<feature type="transmembrane region" description="Helical" evidence="1">
    <location>
        <begin position="13"/>
        <end position="33"/>
    </location>
</feature>
<evidence type="ECO:0000313" key="2">
    <source>
        <dbReference type="EMBL" id="CAK9187432.1"/>
    </source>
</evidence>
<evidence type="ECO:0000313" key="3">
    <source>
        <dbReference type="Proteomes" id="UP001642360"/>
    </source>
</evidence>
<keyword evidence="1" id="KW-0472">Membrane</keyword>
<reference evidence="2 3" key="1">
    <citation type="submission" date="2024-02" db="EMBL/GenBank/DDBJ databases">
        <authorList>
            <person name="Vignale AGUSTIN F."/>
            <person name="Sosa J E."/>
            <person name="Modenutti C."/>
        </authorList>
    </citation>
    <scope>NUCLEOTIDE SEQUENCE [LARGE SCALE GENOMIC DNA]</scope>
</reference>
<proteinExistence type="predicted"/>
<gene>
    <name evidence="2" type="ORF">ILEXP_LOCUS57984</name>
</gene>
<comment type="caution">
    <text evidence="2">The sequence shown here is derived from an EMBL/GenBank/DDBJ whole genome shotgun (WGS) entry which is preliminary data.</text>
</comment>
<dbReference type="Proteomes" id="UP001642360">
    <property type="component" value="Unassembled WGS sequence"/>
</dbReference>
<keyword evidence="1" id="KW-1133">Transmembrane helix</keyword>
<dbReference type="EMBL" id="CAUOFW020009969">
    <property type="protein sequence ID" value="CAK9187432.1"/>
    <property type="molecule type" value="Genomic_DNA"/>
</dbReference>
<protein>
    <submittedName>
        <fullName evidence="2">Uncharacterized protein</fullName>
    </submittedName>
</protein>
<evidence type="ECO:0000256" key="1">
    <source>
        <dbReference type="SAM" id="Phobius"/>
    </source>
</evidence>
<accession>A0ABC8V3P0</accession>
<keyword evidence="1" id="KW-0812">Transmembrane</keyword>
<organism evidence="2 3">
    <name type="scientific">Ilex paraguariensis</name>
    <name type="common">yerba mate</name>
    <dbReference type="NCBI Taxonomy" id="185542"/>
    <lineage>
        <taxon>Eukaryota</taxon>
        <taxon>Viridiplantae</taxon>
        <taxon>Streptophyta</taxon>
        <taxon>Embryophyta</taxon>
        <taxon>Tracheophyta</taxon>
        <taxon>Spermatophyta</taxon>
        <taxon>Magnoliopsida</taxon>
        <taxon>eudicotyledons</taxon>
        <taxon>Gunneridae</taxon>
        <taxon>Pentapetalae</taxon>
        <taxon>asterids</taxon>
        <taxon>campanulids</taxon>
        <taxon>Aquifoliales</taxon>
        <taxon>Aquifoliaceae</taxon>
        <taxon>Ilex</taxon>
    </lineage>
</organism>
<name>A0ABC8V3P0_9AQUA</name>
<sequence length="96" mass="11028">MTQMDWFLLGSKLIQIGSLVSFCILITAGRMLLQKDQKKLLTARLRRAVYRDILPLLMTCFCTGSDDWRVLSNWNVARLCGVTVLLLKLSLRILKE</sequence>